<dbReference type="SUPFAM" id="SSF52402">
    <property type="entry name" value="Adenine nucleotide alpha hydrolases-like"/>
    <property type="match status" value="1"/>
</dbReference>
<evidence type="ECO:0008006" key="4">
    <source>
        <dbReference type="Google" id="ProtNLM"/>
    </source>
</evidence>
<dbReference type="EMBL" id="SOAU01000001">
    <property type="protein sequence ID" value="TDT15435.1"/>
    <property type="molecule type" value="Genomic_DNA"/>
</dbReference>
<dbReference type="Gene3D" id="3.40.50.620">
    <property type="entry name" value="HUPs"/>
    <property type="match status" value="1"/>
</dbReference>
<keyword evidence="3" id="KW-1185">Reference proteome</keyword>
<dbReference type="InterPro" id="IPR014729">
    <property type="entry name" value="Rossmann-like_a/b/a_fold"/>
</dbReference>
<dbReference type="NCBIfam" id="TIGR00268">
    <property type="entry name" value="ATP-dependent sacrificial sulfur transferase LarE"/>
    <property type="match status" value="1"/>
</dbReference>
<dbReference type="InterPro" id="IPR052188">
    <property type="entry name" value="Ni-pincer_cofactor_biosynth"/>
</dbReference>
<feature type="compositionally biased region" description="Gly residues" evidence="1">
    <location>
        <begin position="289"/>
        <end position="314"/>
    </location>
</feature>
<dbReference type="InterPro" id="IPR005232">
    <property type="entry name" value="LarE"/>
</dbReference>
<feature type="region of interest" description="Disordered" evidence="1">
    <location>
        <begin position="265"/>
        <end position="326"/>
    </location>
</feature>
<dbReference type="RefSeq" id="WP_133867882.1">
    <property type="nucleotide sequence ID" value="NZ_SOAU01000001.1"/>
</dbReference>
<comment type="caution">
    <text evidence="2">The sequence shown here is derived from an EMBL/GenBank/DDBJ whole genome shotgun (WGS) entry which is preliminary data.</text>
</comment>
<evidence type="ECO:0000313" key="3">
    <source>
        <dbReference type="Proteomes" id="UP000294558"/>
    </source>
</evidence>
<gene>
    <name evidence="2" type="ORF">BDK89_1005</name>
</gene>
<dbReference type="CDD" id="cd01990">
    <property type="entry name" value="LarE-like"/>
    <property type="match status" value="1"/>
</dbReference>
<reference evidence="2 3" key="1">
    <citation type="submission" date="2019-03" db="EMBL/GenBank/DDBJ databases">
        <title>Sequencing the genomes of 1000 actinobacteria strains.</title>
        <authorList>
            <person name="Klenk H.-P."/>
        </authorList>
    </citation>
    <scope>NUCLEOTIDE SEQUENCE [LARGE SCALE GENOMIC DNA]</scope>
    <source>
        <strain evidence="2 3">DSM 18936</strain>
    </source>
</reference>
<accession>A0A4R7HWT4</accession>
<name>A0A4R7HWT4_9ACTN</name>
<protein>
    <recommendedName>
        <fullName evidence="4">Asparagine synthetase domain-containing protein</fullName>
    </recommendedName>
</protein>
<dbReference type="OrthoDB" id="9776919at2"/>
<dbReference type="AlphaFoldDB" id="A0A4R7HWT4"/>
<evidence type="ECO:0000313" key="2">
    <source>
        <dbReference type="EMBL" id="TDT15435.1"/>
    </source>
</evidence>
<evidence type="ECO:0000256" key="1">
    <source>
        <dbReference type="SAM" id="MobiDB-lite"/>
    </source>
</evidence>
<proteinExistence type="predicted"/>
<dbReference type="GO" id="GO:0016783">
    <property type="term" value="F:sulfurtransferase activity"/>
    <property type="evidence" value="ECO:0007669"/>
    <property type="project" value="InterPro"/>
</dbReference>
<dbReference type="PANTHER" id="PTHR43169:SF2">
    <property type="entry name" value="NAD_GMP SYNTHASE DOMAIN-CONTAINING PROTEIN"/>
    <property type="match status" value="1"/>
</dbReference>
<dbReference type="Proteomes" id="UP000294558">
    <property type="component" value="Unassembled WGS sequence"/>
</dbReference>
<organism evidence="2 3">
    <name type="scientific">Ilumatobacter fluminis</name>
    <dbReference type="NCBI Taxonomy" id="467091"/>
    <lineage>
        <taxon>Bacteria</taxon>
        <taxon>Bacillati</taxon>
        <taxon>Actinomycetota</taxon>
        <taxon>Acidimicrobiia</taxon>
        <taxon>Acidimicrobiales</taxon>
        <taxon>Ilumatobacteraceae</taxon>
        <taxon>Ilumatobacter</taxon>
    </lineage>
</organism>
<sequence length="326" mass="34414">MSVRDALPQRLIDVLTDIGPMTVAYSGGVDSTLLAIAATAVVGAEQAPAITAVSPSLASDDFDRCAELARDHELNWRTVDTDEMADERYQVNDTDRCYWCKTHLMEALEPVAVGTVVLGVNVDDLGDHRPGQRAARERGARFPFVEADMTKDDVRDVSRALGLSTAEQPASPCLSSRLPYGTPVTLGRLSQVELAERALRRLGFDEVRVRHHDRLGLVEVPAERIAEAADLHDRISDAVRGAGFDFVALDLEGFASGKLNRVITDESSVGGNDDESDGSGVAGTDDGSNGSGVGGNDDGSNGSGVGGNDDGVGVSGDHPTRTTVRG</sequence>
<dbReference type="PANTHER" id="PTHR43169">
    <property type="entry name" value="EXSB FAMILY PROTEIN"/>
    <property type="match status" value="1"/>
</dbReference>